<dbReference type="Proteomes" id="UP001595710">
    <property type="component" value="Unassembled WGS sequence"/>
</dbReference>
<dbReference type="PROSITE" id="PS01129">
    <property type="entry name" value="PSI_RLU"/>
    <property type="match status" value="1"/>
</dbReference>
<dbReference type="InterPro" id="IPR020103">
    <property type="entry name" value="PsdUridine_synth_cat_dom_sf"/>
</dbReference>
<dbReference type="RefSeq" id="WP_290279932.1">
    <property type="nucleotide sequence ID" value="NZ_JAUFQI010000001.1"/>
</dbReference>
<comment type="caution">
    <text evidence="3">The sequence shown here is derived from an EMBL/GenBank/DDBJ whole genome shotgun (WGS) entry which is preliminary data.</text>
</comment>
<dbReference type="NCBIfam" id="TIGR01621">
    <property type="entry name" value="RluA-like"/>
    <property type="match status" value="1"/>
</dbReference>
<dbReference type="InterPro" id="IPR006508">
    <property type="entry name" value="PsdUridine_synth_RluA-like"/>
</dbReference>
<dbReference type="SUPFAM" id="SSF55120">
    <property type="entry name" value="Pseudouridine synthase"/>
    <property type="match status" value="1"/>
</dbReference>
<feature type="domain" description="Pseudouridine synthase RsuA/RluA-like" evidence="2">
    <location>
        <begin position="21"/>
        <end position="161"/>
    </location>
</feature>
<dbReference type="PANTHER" id="PTHR21600">
    <property type="entry name" value="MITOCHONDRIAL RNA PSEUDOURIDINE SYNTHASE"/>
    <property type="match status" value="1"/>
</dbReference>
<name>A0ABV7WTI0_9GAMM</name>
<dbReference type="Pfam" id="PF00849">
    <property type="entry name" value="PseudoU_synth_2"/>
    <property type="match status" value="1"/>
</dbReference>
<accession>A0ABV7WTI0</accession>
<gene>
    <name evidence="3" type="ORF">ACFOND_08950</name>
</gene>
<dbReference type="InterPro" id="IPR050188">
    <property type="entry name" value="RluA_PseudoU_synthase"/>
</dbReference>
<evidence type="ECO:0000259" key="2">
    <source>
        <dbReference type="Pfam" id="PF00849"/>
    </source>
</evidence>
<evidence type="ECO:0000313" key="3">
    <source>
        <dbReference type="EMBL" id="MFC3701763.1"/>
    </source>
</evidence>
<proteinExistence type="inferred from homology"/>
<dbReference type="Gene3D" id="3.30.2350.10">
    <property type="entry name" value="Pseudouridine synthase"/>
    <property type="match status" value="1"/>
</dbReference>
<organism evidence="3 4">
    <name type="scientific">Reinekea marina</name>
    <dbReference type="NCBI Taxonomy" id="1310421"/>
    <lineage>
        <taxon>Bacteria</taxon>
        <taxon>Pseudomonadati</taxon>
        <taxon>Pseudomonadota</taxon>
        <taxon>Gammaproteobacteria</taxon>
        <taxon>Oceanospirillales</taxon>
        <taxon>Saccharospirillaceae</taxon>
        <taxon>Reinekea</taxon>
    </lineage>
</organism>
<dbReference type="EMBL" id="JBHRYN010000011">
    <property type="protein sequence ID" value="MFC3701763.1"/>
    <property type="molecule type" value="Genomic_DNA"/>
</dbReference>
<comment type="similarity">
    <text evidence="1">Belongs to the pseudouridine synthase RluA family.</text>
</comment>
<evidence type="ECO:0000256" key="1">
    <source>
        <dbReference type="ARBA" id="ARBA00010876"/>
    </source>
</evidence>
<reference evidence="4" key="1">
    <citation type="journal article" date="2019" name="Int. J. Syst. Evol. Microbiol.">
        <title>The Global Catalogue of Microorganisms (GCM) 10K type strain sequencing project: providing services to taxonomists for standard genome sequencing and annotation.</title>
        <authorList>
            <consortium name="The Broad Institute Genomics Platform"/>
            <consortium name="The Broad Institute Genome Sequencing Center for Infectious Disease"/>
            <person name="Wu L."/>
            <person name="Ma J."/>
        </authorList>
    </citation>
    <scope>NUCLEOTIDE SEQUENCE [LARGE SCALE GENOMIC DNA]</scope>
    <source>
        <strain evidence="4">CECT 8288</strain>
    </source>
</reference>
<dbReference type="InterPro" id="IPR006224">
    <property type="entry name" value="PsdUridine_synth_RluA-like_CS"/>
</dbReference>
<protein>
    <submittedName>
        <fullName evidence="3">TIGR01621 family pseudouridine synthase</fullName>
    </submittedName>
</protein>
<keyword evidence="4" id="KW-1185">Reference proteome</keyword>
<sequence>MDLTNQPLDTPYIIERHEGFCIVFKPIGWTVQKDAQAPGILEWVTQTLSVPCFPVHRLDKPTSGLLIVALTRDANQKLSQLFASKEIQKTYLAISDQKPKKKQGWIKGDMASSRRGQYKLLRSQENPAITYFESELIEPGIRGFKLFPKTGKTHQLRVAMKSIGSPILGDALYSGSPSARLYLHAWQLAFDLEGRKYSVIAPPKDPLFRQWLESDQND</sequence>
<evidence type="ECO:0000313" key="4">
    <source>
        <dbReference type="Proteomes" id="UP001595710"/>
    </source>
</evidence>
<dbReference type="PANTHER" id="PTHR21600:SF87">
    <property type="entry name" value="RNA PSEUDOURIDYLATE SYNTHASE DOMAIN-CONTAINING PROTEIN 1"/>
    <property type="match status" value="1"/>
</dbReference>
<dbReference type="InterPro" id="IPR006145">
    <property type="entry name" value="PsdUridine_synth_RsuA/RluA"/>
</dbReference>
<dbReference type="CDD" id="cd02869">
    <property type="entry name" value="PseudoU_synth_RluA_like"/>
    <property type="match status" value="1"/>
</dbReference>